<gene>
    <name evidence="1" type="ORF">VB146_04480</name>
</gene>
<dbReference type="EMBL" id="JAYFSO010000004">
    <property type="protein sequence ID" value="MEA5123137.1"/>
    <property type="molecule type" value="Genomic_DNA"/>
</dbReference>
<comment type="caution">
    <text evidence="1">The sequence shown here is derived from an EMBL/GenBank/DDBJ whole genome shotgun (WGS) entry which is preliminary data.</text>
</comment>
<evidence type="ECO:0000313" key="2">
    <source>
        <dbReference type="Proteomes" id="UP001303614"/>
    </source>
</evidence>
<reference evidence="1 2" key="1">
    <citation type="submission" date="2023-12" db="EMBL/GenBank/DDBJ databases">
        <title>Genome sequencing of Xanthomonas floridensis.</title>
        <authorList>
            <person name="Greer S."/>
            <person name="Harrison J."/>
            <person name="Grant M."/>
            <person name="Vicente J."/>
            <person name="Studholme D."/>
        </authorList>
    </citation>
    <scope>NUCLEOTIDE SEQUENCE [LARGE SCALE GENOMIC DNA]</scope>
    <source>
        <strain evidence="1 2">WHRI 8848</strain>
    </source>
</reference>
<dbReference type="RefSeq" id="WP_275655082.1">
    <property type="nucleotide sequence ID" value="NZ_JAYFSN010000003.1"/>
</dbReference>
<sequence>MDKQNYTVTIVIAAPGTPLYKDGKQQIVNGEPASSAPGHMFL</sequence>
<keyword evidence="2" id="KW-1185">Reference proteome</keyword>
<evidence type="ECO:0000313" key="1">
    <source>
        <dbReference type="EMBL" id="MEA5123137.1"/>
    </source>
</evidence>
<organism evidence="1 2">
    <name type="scientific">Xanthomonas floridensis</name>
    <dbReference type="NCBI Taxonomy" id="1843580"/>
    <lineage>
        <taxon>Bacteria</taxon>
        <taxon>Pseudomonadati</taxon>
        <taxon>Pseudomonadota</taxon>
        <taxon>Gammaproteobacteria</taxon>
        <taxon>Lysobacterales</taxon>
        <taxon>Lysobacteraceae</taxon>
        <taxon>Xanthomonas</taxon>
    </lineage>
</organism>
<dbReference type="Proteomes" id="UP001303614">
    <property type="component" value="Unassembled WGS sequence"/>
</dbReference>
<protein>
    <submittedName>
        <fullName evidence="1">Uncharacterized protein</fullName>
    </submittedName>
</protein>
<name>A0ABU5PUK1_9XANT</name>
<accession>A0ABU5PUK1</accession>
<proteinExistence type="predicted"/>